<sequence length="122" mass="13255">MNGPAHQFAGTVAAMLTTQFDSEKNCTALHHPAAAAPIGAFLGKLPDMLEPSFRNPNHRQFFHSVAVLGFLGVGMHKLYRWHPQDDSKKLLRALLLIGGAAYLSHLALDAMTSRSLPLLGKI</sequence>
<dbReference type="RefSeq" id="WP_068614180.1">
    <property type="nucleotide sequence ID" value="NZ_CP016268.1"/>
</dbReference>
<proteinExistence type="predicted"/>
<gene>
    <name evidence="1" type="ORF">BA177_06030</name>
</gene>
<dbReference type="AlphaFoldDB" id="A0A193LED2"/>
<protein>
    <recommendedName>
        <fullName evidence="3">Metal-dependent hydrolase</fullName>
    </recommendedName>
</protein>
<dbReference type="Proteomes" id="UP000092695">
    <property type="component" value="Chromosome"/>
</dbReference>
<evidence type="ECO:0000313" key="2">
    <source>
        <dbReference type="Proteomes" id="UP000092695"/>
    </source>
</evidence>
<evidence type="ECO:0008006" key="3">
    <source>
        <dbReference type="Google" id="ProtNLM"/>
    </source>
</evidence>
<dbReference type="KEGG" id="woc:BA177_06030"/>
<dbReference type="Pfam" id="PF04307">
    <property type="entry name" value="YdjM"/>
    <property type="match status" value="1"/>
</dbReference>
<dbReference type="EMBL" id="CP016268">
    <property type="protein sequence ID" value="ANO50823.1"/>
    <property type="molecule type" value="Genomic_DNA"/>
</dbReference>
<organism evidence="1 2">
    <name type="scientific">Woeseia oceani</name>
    <dbReference type="NCBI Taxonomy" id="1548547"/>
    <lineage>
        <taxon>Bacteria</taxon>
        <taxon>Pseudomonadati</taxon>
        <taxon>Pseudomonadota</taxon>
        <taxon>Gammaproteobacteria</taxon>
        <taxon>Woeseiales</taxon>
        <taxon>Woeseiaceae</taxon>
        <taxon>Woeseia</taxon>
    </lineage>
</organism>
<accession>A0A193LED2</accession>
<dbReference type="InterPro" id="IPR007404">
    <property type="entry name" value="YdjM-like"/>
</dbReference>
<keyword evidence="2" id="KW-1185">Reference proteome</keyword>
<name>A0A193LED2_9GAMM</name>
<reference evidence="1 2" key="1">
    <citation type="submission" date="2016-06" db="EMBL/GenBank/DDBJ databases">
        <title>Complete genome sequence of a deep-branching marine Gamma Proteobacterium Woeseia oceani type strain XK5.</title>
        <authorList>
            <person name="Mu D."/>
            <person name="Du Z."/>
        </authorList>
    </citation>
    <scope>NUCLEOTIDE SEQUENCE [LARGE SCALE GENOMIC DNA]</scope>
    <source>
        <strain evidence="1 2">XK5</strain>
    </source>
</reference>
<evidence type="ECO:0000313" key="1">
    <source>
        <dbReference type="EMBL" id="ANO50823.1"/>
    </source>
</evidence>
<dbReference type="OrthoDB" id="9154610at2"/>